<sequence length="617" mass="69480">MRAIMVMFDSLNRHLLPPYGGDWTHAPNFARLAERTTTFDNCWAGSMPCMPARREIHTGRHNFLHRSWGPLEPFDDSMPEMLKRAGVYTHLASDHPHYWEDGGATYHGRYNSWEFFRGQEGDPWKGQVADPEIPEDLKRMRREAYRQDWVNRQHLGTEARHPQTLTFDAGMEFLRTNSGADRWFVQIETFDPHEPFFSHQRYKDLYPHDYDGPHFDWPDYKRVTETPDQVRHGRFEYAALLSMCDHSLGRVLDIMDERDMWQDTMLIVCTDHGLLLGEKDWWGKSVMPWYNELVHLPLFAWDPRAAAAAGRRSESLVQTIDLAPTLLEFFGVDRTDDMRGIPLPVATDTGSREAGLFGIHGGHVNLTDGRYVYMRAPVDASNQPLEEFTLMPTHMRARFGTDELADLTLAEPFTFTKGVRTLRISGRSLMNAYQFGTLLFDLVTDPEQRNPIQDDAVELRLAGLMVDLMRENDAPASQFERLGLPVTGPVTETHLLVGAQRALAVDNAEPLPKPEDFAGGGAALLIPVREMLADPVAGAILHRHLPILGDTEVLQMIGDAALLDIVAVARGAVPLDKLHAIAADMAALTTEVGSSASARGDYSPSHGPRQGRSRTQA</sequence>
<evidence type="ECO:0000313" key="5">
    <source>
        <dbReference type="Proteomes" id="UP000586827"/>
    </source>
</evidence>
<proteinExistence type="inferred from homology"/>
<dbReference type="GO" id="GO:0004065">
    <property type="term" value="F:arylsulfatase activity"/>
    <property type="evidence" value="ECO:0007669"/>
    <property type="project" value="TreeGrafter"/>
</dbReference>
<evidence type="ECO:0000259" key="3">
    <source>
        <dbReference type="Pfam" id="PF00884"/>
    </source>
</evidence>
<dbReference type="CDD" id="cd16148">
    <property type="entry name" value="sulfatase_like"/>
    <property type="match status" value="1"/>
</dbReference>
<organism evidence="4 5">
    <name type="scientific">Nocardia uniformis</name>
    <dbReference type="NCBI Taxonomy" id="53432"/>
    <lineage>
        <taxon>Bacteria</taxon>
        <taxon>Bacillati</taxon>
        <taxon>Actinomycetota</taxon>
        <taxon>Actinomycetes</taxon>
        <taxon>Mycobacteriales</taxon>
        <taxon>Nocardiaceae</taxon>
        <taxon>Nocardia</taxon>
    </lineage>
</organism>
<dbReference type="Pfam" id="PF00884">
    <property type="entry name" value="Sulfatase"/>
    <property type="match status" value="1"/>
</dbReference>
<dbReference type="InterPro" id="IPR000917">
    <property type="entry name" value="Sulfatase_N"/>
</dbReference>
<evidence type="ECO:0000313" key="4">
    <source>
        <dbReference type="EMBL" id="NNH69266.1"/>
    </source>
</evidence>
<keyword evidence="5" id="KW-1185">Reference proteome</keyword>
<dbReference type="SUPFAM" id="SSF53649">
    <property type="entry name" value="Alkaline phosphatase-like"/>
    <property type="match status" value="1"/>
</dbReference>
<dbReference type="Proteomes" id="UP000586827">
    <property type="component" value="Unassembled WGS sequence"/>
</dbReference>
<dbReference type="EMBL" id="JABELX010000001">
    <property type="protein sequence ID" value="NNH69266.1"/>
    <property type="molecule type" value="Genomic_DNA"/>
</dbReference>
<gene>
    <name evidence="4" type="ORF">HLB23_05170</name>
</gene>
<dbReference type="InterPro" id="IPR050738">
    <property type="entry name" value="Sulfatase"/>
</dbReference>
<evidence type="ECO:0000256" key="2">
    <source>
        <dbReference type="SAM" id="MobiDB-lite"/>
    </source>
</evidence>
<comment type="similarity">
    <text evidence="1">Belongs to the sulfatase family.</text>
</comment>
<reference evidence="4 5" key="1">
    <citation type="submission" date="2020-05" db="EMBL/GenBank/DDBJ databases">
        <title>MicrobeNet Type strains.</title>
        <authorList>
            <person name="Nicholson A.C."/>
        </authorList>
    </citation>
    <scope>NUCLEOTIDE SEQUENCE [LARGE SCALE GENOMIC DNA]</scope>
    <source>
        <strain evidence="4 5">JCM 3224</strain>
    </source>
</reference>
<evidence type="ECO:0000256" key="1">
    <source>
        <dbReference type="ARBA" id="ARBA00008779"/>
    </source>
</evidence>
<protein>
    <submittedName>
        <fullName evidence="4">Sulfatase</fullName>
    </submittedName>
</protein>
<feature type="region of interest" description="Disordered" evidence="2">
    <location>
        <begin position="593"/>
        <end position="617"/>
    </location>
</feature>
<dbReference type="PANTHER" id="PTHR42693">
    <property type="entry name" value="ARYLSULFATASE FAMILY MEMBER"/>
    <property type="match status" value="1"/>
</dbReference>
<dbReference type="Gene3D" id="3.40.720.10">
    <property type="entry name" value="Alkaline Phosphatase, subunit A"/>
    <property type="match status" value="1"/>
</dbReference>
<feature type="domain" description="Sulfatase N-terminal" evidence="3">
    <location>
        <begin position="4"/>
        <end position="332"/>
    </location>
</feature>
<dbReference type="PANTHER" id="PTHR42693:SF33">
    <property type="entry name" value="ARYLSULFATASE"/>
    <property type="match status" value="1"/>
</dbReference>
<dbReference type="RefSeq" id="WP_084521814.1">
    <property type="nucleotide sequence ID" value="NZ_JABELX010000001.1"/>
</dbReference>
<dbReference type="AlphaFoldDB" id="A0A849BWA2"/>
<name>A0A849BWA2_9NOCA</name>
<comment type="caution">
    <text evidence="4">The sequence shown here is derived from an EMBL/GenBank/DDBJ whole genome shotgun (WGS) entry which is preliminary data.</text>
</comment>
<dbReference type="InterPro" id="IPR017850">
    <property type="entry name" value="Alkaline_phosphatase_core_sf"/>
</dbReference>
<accession>A0A849BWA2</accession>